<protein>
    <submittedName>
        <fullName evidence="1">Uncharacterized protein</fullName>
    </submittedName>
</protein>
<dbReference type="AlphaFoldDB" id="A0A1D3D6H0"/>
<organism evidence="1 2">
    <name type="scientific">Cyclospora cayetanensis</name>
    <dbReference type="NCBI Taxonomy" id="88456"/>
    <lineage>
        <taxon>Eukaryota</taxon>
        <taxon>Sar</taxon>
        <taxon>Alveolata</taxon>
        <taxon>Apicomplexa</taxon>
        <taxon>Conoidasida</taxon>
        <taxon>Coccidia</taxon>
        <taxon>Eucoccidiorida</taxon>
        <taxon>Eimeriorina</taxon>
        <taxon>Eimeriidae</taxon>
        <taxon>Cyclospora</taxon>
    </lineage>
</organism>
<accession>A0A1D3D6H0</accession>
<dbReference type="InParanoid" id="A0A1D3D6H0"/>
<sequence>MEPRGGNLCRDSASDESRSCAFELKIANRATLHHEMHCGGYRSYPRAPARLLCSYCSRDGVFRCWSSCCDAKDAAAALWLPKGAPTRGWNEGKRRRQRLVNGPSRTGLDLPTASTAVVATIATPARGVSGLKGMHGRQGSVEKCPRGSIEAQWSRATIALFEGDGSANSKARDRSCQRCRMQRLGDPRSWLPRGRLRKMLSYQLL</sequence>
<proteinExistence type="predicted"/>
<evidence type="ECO:0000313" key="1">
    <source>
        <dbReference type="EMBL" id="OEH79052.1"/>
    </source>
</evidence>
<reference evidence="1 2" key="1">
    <citation type="journal article" date="2016" name="BMC Genomics">
        <title>Comparative genomics reveals Cyclospora cayetanensis possesses coccidia-like metabolism and invasion components but unique surface antigens.</title>
        <authorList>
            <person name="Liu S."/>
            <person name="Wang L."/>
            <person name="Zheng H."/>
            <person name="Xu Z."/>
            <person name="Roellig D.M."/>
            <person name="Li N."/>
            <person name="Frace M.A."/>
            <person name="Tang K."/>
            <person name="Arrowood M.J."/>
            <person name="Moss D.M."/>
            <person name="Zhang L."/>
            <person name="Feng Y."/>
            <person name="Xiao L."/>
        </authorList>
    </citation>
    <scope>NUCLEOTIDE SEQUENCE [LARGE SCALE GENOMIC DNA]</scope>
    <source>
        <strain evidence="1 2">CHN_HEN01</strain>
    </source>
</reference>
<dbReference type="VEuPathDB" id="ToxoDB:cyc_06099"/>
<comment type="caution">
    <text evidence="1">The sequence shown here is derived from an EMBL/GenBank/DDBJ whole genome shotgun (WGS) entry which is preliminary data.</text>
</comment>
<dbReference type="Proteomes" id="UP000095192">
    <property type="component" value="Unassembled WGS sequence"/>
</dbReference>
<name>A0A1D3D6H0_9EIME</name>
<dbReference type="EMBL" id="JROU02000524">
    <property type="protein sequence ID" value="OEH79052.1"/>
    <property type="molecule type" value="Genomic_DNA"/>
</dbReference>
<gene>
    <name evidence="1" type="ORF">cyc_06099</name>
</gene>
<evidence type="ECO:0000313" key="2">
    <source>
        <dbReference type="Proteomes" id="UP000095192"/>
    </source>
</evidence>
<keyword evidence="2" id="KW-1185">Reference proteome</keyword>